<evidence type="ECO:0000259" key="2">
    <source>
        <dbReference type="Pfam" id="PF12697"/>
    </source>
</evidence>
<reference evidence="4 5" key="1">
    <citation type="submission" date="2020-08" db="EMBL/GenBank/DDBJ databases">
        <title>Sequencing the genomes of 1000 actinobacteria strains.</title>
        <authorList>
            <person name="Klenk H.-P."/>
        </authorList>
    </citation>
    <scope>NUCLEOTIDE SEQUENCE [LARGE SCALE GENOMIC DNA]</scope>
    <source>
        <strain evidence="4 5">DSM 43150</strain>
    </source>
</reference>
<dbReference type="EMBL" id="JACHNC010000001">
    <property type="protein sequence ID" value="MBB4753204.1"/>
    <property type="molecule type" value="Genomic_DNA"/>
</dbReference>
<dbReference type="PROSITE" id="PS51318">
    <property type="entry name" value="TAT"/>
    <property type="match status" value="1"/>
</dbReference>
<keyword evidence="6" id="KW-1185">Reference proteome</keyword>
<feature type="domain" description="AB hydrolase-1" evidence="2">
    <location>
        <begin position="40"/>
        <end position="258"/>
    </location>
</feature>
<proteinExistence type="predicted"/>
<protein>
    <submittedName>
        <fullName evidence="3">Alpha/beta hydrolase</fullName>
    </submittedName>
    <submittedName>
        <fullName evidence="4">Pimeloyl-ACP methyl ester carboxylesterase</fullName>
    </submittedName>
</protein>
<dbReference type="RefSeq" id="WP_188124931.1">
    <property type="nucleotide sequence ID" value="NZ_BOMP01000099.1"/>
</dbReference>
<dbReference type="PANTHER" id="PTHR37017">
    <property type="entry name" value="AB HYDROLASE-1 DOMAIN-CONTAINING PROTEIN-RELATED"/>
    <property type="match status" value="1"/>
</dbReference>
<keyword evidence="1" id="KW-0732">Signal</keyword>
<comment type="caution">
    <text evidence="4">The sequence shown here is derived from an EMBL/GenBank/DDBJ whole genome shotgun (WGS) entry which is preliminary data.</text>
</comment>
<evidence type="ECO:0000256" key="1">
    <source>
        <dbReference type="SAM" id="SignalP"/>
    </source>
</evidence>
<dbReference type="InterPro" id="IPR000073">
    <property type="entry name" value="AB_hydrolase_1"/>
</dbReference>
<name>A0A7W7HMC9_9ACTN</name>
<dbReference type="Gene3D" id="3.40.50.1820">
    <property type="entry name" value="alpha/beta hydrolase"/>
    <property type="match status" value="1"/>
</dbReference>
<dbReference type="InterPro" id="IPR029058">
    <property type="entry name" value="AB_hydrolase_fold"/>
</dbReference>
<dbReference type="Pfam" id="PF12697">
    <property type="entry name" value="Abhydrolase_6"/>
    <property type="match status" value="1"/>
</dbReference>
<sequence length="265" mass="27579">MSPVSRRTVLAGTAAAATVAAVSAAAPATAGGTARIKPTIVLVHGAFADAAGWSGVLKRLIRAGYPVLAPANPLRGVDSDSAYLASVLATIAGPIVLVGHSYGGVVITNAATGNPNVKALVYVAAFAPDAGDTVLHLQTLHEGTKLTLDALDFRPYPGDHIDGYVKRDVFREVFAGDLSREEADLLWATQRPGDGSTLQTASGEPGWKTIPSYYLVARNDNLIPAAAQRFMAARAKARTVEVSASHVAHISQPRVLADLIEKAAR</sequence>
<evidence type="ECO:0000313" key="5">
    <source>
        <dbReference type="Proteomes" id="UP000590511"/>
    </source>
</evidence>
<feature type="signal peptide" evidence="1">
    <location>
        <begin position="1"/>
        <end position="30"/>
    </location>
</feature>
<dbReference type="PANTHER" id="PTHR37017:SF11">
    <property type="entry name" value="ESTERASE_LIPASE_THIOESTERASE DOMAIN-CONTAINING PROTEIN"/>
    <property type="match status" value="1"/>
</dbReference>
<accession>A0A7W7HMC9</accession>
<reference evidence="3 6" key="2">
    <citation type="submission" date="2021-01" db="EMBL/GenBank/DDBJ databases">
        <title>Whole genome shotgun sequence of Actinoplanes lobatus NBRC 12513.</title>
        <authorList>
            <person name="Komaki H."/>
            <person name="Tamura T."/>
        </authorList>
    </citation>
    <scope>NUCLEOTIDE SEQUENCE [LARGE SCALE GENOMIC DNA]</scope>
    <source>
        <strain evidence="3 6">NBRC 12513</strain>
    </source>
</reference>
<evidence type="ECO:0000313" key="3">
    <source>
        <dbReference type="EMBL" id="GIE42936.1"/>
    </source>
</evidence>
<dbReference type="Proteomes" id="UP000590511">
    <property type="component" value="Unassembled WGS sequence"/>
</dbReference>
<evidence type="ECO:0000313" key="4">
    <source>
        <dbReference type="EMBL" id="MBB4753204.1"/>
    </source>
</evidence>
<dbReference type="AlphaFoldDB" id="A0A7W7HMC9"/>
<dbReference type="GO" id="GO:0016787">
    <property type="term" value="F:hydrolase activity"/>
    <property type="evidence" value="ECO:0007669"/>
    <property type="project" value="UniProtKB-KW"/>
</dbReference>
<dbReference type="Proteomes" id="UP000631312">
    <property type="component" value="Unassembled WGS sequence"/>
</dbReference>
<dbReference type="EMBL" id="BOMP01000099">
    <property type="protein sequence ID" value="GIE42936.1"/>
    <property type="molecule type" value="Genomic_DNA"/>
</dbReference>
<dbReference type="InterPro" id="IPR052897">
    <property type="entry name" value="Sec-Metab_Biosynth_Hydrolase"/>
</dbReference>
<organism evidence="4 5">
    <name type="scientific">Actinoplanes lobatus</name>
    <dbReference type="NCBI Taxonomy" id="113568"/>
    <lineage>
        <taxon>Bacteria</taxon>
        <taxon>Bacillati</taxon>
        <taxon>Actinomycetota</taxon>
        <taxon>Actinomycetes</taxon>
        <taxon>Micromonosporales</taxon>
        <taxon>Micromonosporaceae</taxon>
        <taxon>Actinoplanes</taxon>
    </lineage>
</organism>
<dbReference type="SUPFAM" id="SSF53474">
    <property type="entry name" value="alpha/beta-Hydrolases"/>
    <property type="match status" value="1"/>
</dbReference>
<feature type="chain" id="PRO_5038605338" evidence="1">
    <location>
        <begin position="31"/>
        <end position="265"/>
    </location>
</feature>
<gene>
    <name evidence="3" type="ORF">Alo02nite_58340</name>
    <name evidence="4" type="ORF">BJ964_007365</name>
</gene>
<keyword evidence="3" id="KW-0378">Hydrolase</keyword>
<evidence type="ECO:0000313" key="6">
    <source>
        <dbReference type="Proteomes" id="UP000631312"/>
    </source>
</evidence>
<dbReference type="InterPro" id="IPR006311">
    <property type="entry name" value="TAT_signal"/>
</dbReference>